<evidence type="ECO:0000256" key="1">
    <source>
        <dbReference type="SAM" id="MobiDB-lite"/>
    </source>
</evidence>
<accession>A0A3N4I884</accession>
<dbReference type="AlphaFoldDB" id="A0A3N4I884"/>
<feature type="compositionally biased region" description="Pro residues" evidence="1">
    <location>
        <begin position="49"/>
        <end position="62"/>
    </location>
</feature>
<feature type="compositionally biased region" description="Polar residues" evidence="1">
    <location>
        <begin position="205"/>
        <end position="214"/>
    </location>
</feature>
<feature type="compositionally biased region" description="Basic residues" evidence="1">
    <location>
        <begin position="99"/>
        <end position="118"/>
    </location>
</feature>
<feature type="compositionally biased region" description="Low complexity" evidence="1">
    <location>
        <begin position="276"/>
        <end position="295"/>
    </location>
</feature>
<protein>
    <submittedName>
        <fullName evidence="3">HLH-domain-containing protein</fullName>
    </submittedName>
</protein>
<dbReference type="InterPro" id="IPR011598">
    <property type="entry name" value="bHLH_dom"/>
</dbReference>
<dbReference type="SUPFAM" id="SSF47459">
    <property type="entry name" value="HLH, helix-loop-helix DNA-binding domain"/>
    <property type="match status" value="1"/>
</dbReference>
<reference evidence="3 4" key="1">
    <citation type="journal article" date="2018" name="Nat. Ecol. Evol.">
        <title>Pezizomycetes genomes reveal the molecular basis of ectomycorrhizal truffle lifestyle.</title>
        <authorList>
            <person name="Murat C."/>
            <person name="Payen T."/>
            <person name="Noel B."/>
            <person name="Kuo A."/>
            <person name="Morin E."/>
            <person name="Chen J."/>
            <person name="Kohler A."/>
            <person name="Krizsan K."/>
            <person name="Balestrini R."/>
            <person name="Da Silva C."/>
            <person name="Montanini B."/>
            <person name="Hainaut M."/>
            <person name="Levati E."/>
            <person name="Barry K.W."/>
            <person name="Belfiori B."/>
            <person name="Cichocki N."/>
            <person name="Clum A."/>
            <person name="Dockter R.B."/>
            <person name="Fauchery L."/>
            <person name="Guy J."/>
            <person name="Iotti M."/>
            <person name="Le Tacon F."/>
            <person name="Lindquist E.A."/>
            <person name="Lipzen A."/>
            <person name="Malagnac F."/>
            <person name="Mello A."/>
            <person name="Molinier V."/>
            <person name="Miyauchi S."/>
            <person name="Poulain J."/>
            <person name="Riccioni C."/>
            <person name="Rubini A."/>
            <person name="Sitrit Y."/>
            <person name="Splivallo R."/>
            <person name="Traeger S."/>
            <person name="Wang M."/>
            <person name="Zifcakova L."/>
            <person name="Wipf D."/>
            <person name="Zambonelli A."/>
            <person name="Paolocci F."/>
            <person name="Nowrousian M."/>
            <person name="Ottonello S."/>
            <person name="Baldrian P."/>
            <person name="Spatafora J.W."/>
            <person name="Henrissat B."/>
            <person name="Nagy L.G."/>
            <person name="Aury J.M."/>
            <person name="Wincker P."/>
            <person name="Grigoriev I.V."/>
            <person name="Bonfante P."/>
            <person name="Martin F.M."/>
        </authorList>
    </citation>
    <scope>NUCLEOTIDE SEQUENCE [LARGE SCALE GENOMIC DNA]</scope>
    <source>
        <strain evidence="3 4">RN42</strain>
    </source>
</reference>
<gene>
    <name evidence="3" type="ORF">BJ508DRAFT_414611</name>
</gene>
<dbReference type="GO" id="GO:0046983">
    <property type="term" value="F:protein dimerization activity"/>
    <property type="evidence" value="ECO:0007669"/>
    <property type="project" value="InterPro"/>
</dbReference>
<name>A0A3N4I884_ASCIM</name>
<keyword evidence="4" id="KW-1185">Reference proteome</keyword>
<dbReference type="SMART" id="SM00353">
    <property type="entry name" value="HLH"/>
    <property type="match status" value="1"/>
</dbReference>
<dbReference type="Proteomes" id="UP000275078">
    <property type="component" value="Unassembled WGS sequence"/>
</dbReference>
<dbReference type="PROSITE" id="PS50888">
    <property type="entry name" value="BHLH"/>
    <property type="match status" value="1"/>
</dbReference>
<feature type="domain" description="BHLH" evidence="2">
    <location>
        <begin position="105"/>
        <end position="159"/>
    </location>
</feature>
<evidence type="ECO:0000313" key="3">
    <source>
        <dbReference type="EMBL" id="RPA81676.1"/>
    </source>
</evidence>
<feature type="region of interest" description="Disordered" evidence="1">
    <location>
        <begin position="1"/>
        <end position="118"/>
    </location>
</feature>
<sequence>MLPTPASSTNLLPSPPKTQPPELTLPPATYTTLPPRKSAIAAAQRIQRPPSPSPSPSPPPPRRAARVIHVNPATSSKPSASTSLTGAGVTKSSSTSTTKKSKKTQRKTAHSLIERRRRGKINDEFEKLRRLVPACQDQNERSMHKLEVLKASVDYLEYLKGLMEKKGIEIDDSRSRQPLASRQFEHEEERSEGDDMELDSEMEDNQMNRSQASASDRGPAEIEVLELVPPSPPVNSFPSMPNPPPRPARRQSKTQSSTPATRKQPRPIAPAPPSITAPAKWPTPVATPQQQAYQPQTPPTPPHQPRHRPSLPSFNSSFALYLPDSMSSPPLSNHFGSYTSQLPTPQDEEALLLLSLRRPSSDDGSVYGSMSSASGSFGMSEGSVFGGSSSNSSNCGGVLSGRVSVKDLLSS</sequence>
<evidence type="ECO:0000313" key="4">
    <source>
        <dbReference type="Proteomes" id="UP000275078"/>
    </source>
</evidence>
<dbReference type="OrthoDB" id="690068at2759"/>
<evidence type="ECO:0000259" key="2">
    <source>
        <dbReference type="PROSITE" id="PS50888"/>
    </source>
</evidence>
<dbReference type="InterPro" id="IPR036638">
    <property type="entry name" value="HLH_DNA-bd_sf"/>
</dbReference>
<dbReference type="CDD" id="cd00083">
    <property type="entry name" value="bHLH_SF"/>
    <property type="match status" value="1"/>
</dbReference>
<feature type="compositionally biased region" description="Low complexity" evidence="1">
    <location>
        <begin position="20"/>
        <end position="35"/>
    </location>
</feature>
<dbReference type="Gene3D" id="4.10.280.10">
    <property type="entry name" value="Helix-loop-helix DNA-binding domain"/>
    <property type="match status" value="1"/>
</dbReference>
<proteinExistence type="predicted"/>
<dbReference type="PANTHER" id="PTHR46266">
    <property type="entry name" value="TRANSCRIPTION FACTOR TT8"/>
    <property type="match status" value="1"/>
</dbReference>
<feature type="compositionally biased region" description="Low complexity" evidence="1">
    <location>
        <begin position="72"/>
        <end position="83"/>
    </location>
</feature>
<feature type="region of interest" description="Disordered" evidence="1">
    <location>
        <begin position="169"/>
        <end position="319"/>
    </location>
</feature>
<organism evidence="3 4">
    <name type="scientific">Ascobolus immersus RN42</name>
    <dbReference type="NCBI Taxonomy" id="1160509"/>
    <lineage>
        <taxon>Eukaryota</taxon>
        <taxon>Fungi</taxon>
        <taxon>Dikarya</taxon>
        <taxon>Ascomycota</taxon>
        <taxon>Pezizomycotina</taxon>
        <taxon>Pezizomycetes</taxon>
        <taxon>Pezizales</taxon>
        <taxon>Ascobolaceae</taxon>
        <taxon>Ascobolus</taxon>
    </lineage>
</organism>
<feature type="compositionally biased region" description="Acidic residues" evidence="1">
    <location>
        <begin position="190"/>
        <end position="204"/>
    </location>
</feature>
<feature type="compositionally biased region" description="Polar residues" evidence="1">
    <location>
        <begin position="1"/>
        <end position="12"/>
    </location>
</feature>
<dbReference type="PANTHER" id="PTHR46266:SF4">
    <property type="entry name" value="TRANSCRIPTION FACTOR TT8"/>
    <property type="match status" value="1"/>
</dbReference>
<dbReference type="EMBL" id="ML119677">
    <property type="protein sequence ID" value="RPA81676.1"/>
    <property type="molecule type" value="Genomic_DNA"/>
</dbReference>
<dbReference type="Pfam" id="PF00010">
    <property type="entry name" value="HLH"/>
    <property type="match status" value="1"/>
</dbReference>
<feature type="compositionally biased region" description="Pro residues" evidence="1">
    <location>
        <begin position="229"/>
        <end position="246"/>
    </location>
</feature>
<dbReference type="STRING" id="1160509.A0A3N4I884"/>